<dbReference type="InterPro" id="IPR038063">
    <property type="entry name" value="Transpep_catalytic_dom"/>
</dbReference>
<dbReference type="InterPro" id="IPR022029">
    <property type="entry name" value="YoaR-like_PG-bd"/>
</dbReference>
<dbReference type="CDD" id="cd16913">
    <property type="entry name" value="YkuD_like"/>
    <property type="match status" value="1"/>
</dbReference>
<keyword evidence="4 6" id="KW-0573">Peptidoglycan synthesis</keyword>
<dbReference type="SUPFAM" id="SSF141523">
    <property type="entry name" value="L,D-transpeptidase catalytic domain-like"/>
    <property type="match status" value="1"/>
</dbReference>
<feature type="domain" description="L,D-TPase catalytic" evidence="7">
    <location>
        <begin position="370"/>
        <end position="489"/>
    </location>
</feature>
<dbReference type="EMBL" id="LT629792">
    <property type="protein sequence ID" value="SDU02347.1"/>
    <property type="molecule type" value="Genomic_DNA"/>
</dbReference>
<feature type="active site" description="Nucleophile" evidence="6">
    <location>
        <position position="465"/>
    </location>
</feature>
<keyword evidence="2" id="KW-0808">Transferase</keyword>
<gene>
    <name evidence="8" type="ORF">SAMN04489714_1686</name>
</gene>
<evidence type="ECO:0000313" key="9">
    <source>
        <dbReference type="Proteomes" id="UP000198976"/>
    </source>
</evidence>
<organism evidence="8 9">
    <name type="scientific">Schaalia radingae</name>
    <dbReference type="NCBI Taxonomy" id="131110"/>
    <lineage>
        <taxon>Bacteria</taxon>
        <taxon>Bacillati</taxon>
        <taxon>Actinomycetota</taxon>
        <taxon>Actinomycetes</taxon>
        <taxon>Actinomycetales</taxon>
        <taxon>Actinomycetaceae</taxon>
        <taxon>Schaalia</taxon>
    </lineage>
</organism>
<evidence type="ECO:0000259" key="7">
    <source>
        <dbReference type="PROSITE" id="PS52029"/>
    </source>
</evidence>
<dbReference type="RefSeq" id="WP_092648805.1">
    <property type="nucleotide sequence ID" value="NZ_LT629792.1"/>
</dbReference>
<dbReference type="InterPro" id="IPR050979">
    <property type="entry name" value="LD-transpeptidase"/>
</dbReference>
<keyword evidence="5 6" id="KW-0961">Cell wall biogenesis/degradation</keyword>
<proteinExistence type="predicted"/>
<evidence type="ECO:0000256" key="5">
    <source>
        <dbReference type="ARBA" id="ARBA00023316"/>
    </source>
</evidence>
<dbReference type="Pfam" id="PF12229">
    <property type="entry name" value="PG_binding_4"/>
    <property type="match status" value="1"/>
</dbReference>
<keyword evidence="9" id="KW-1185">Reference proteome</keyword>
<dbReference type="Proteomes" id="UP000198976">
    <property type="component" value="Chromosome I"/>
</dbReference>
<evidence type="ECO:0000256" key="3">
    <source>
        <dbReference type="ARBA" id="ARBA00022960"/>
    </source>
</evidence>
<evidence type="ECO:0000256" key="4">
    <source>
        <dbReference type="ARBA" id="ARBA00022984"/>
    </source>
</evidence>
<dbReference type="PANTHER" id="PTHR30582">
    <property type="entry name" value="L,D-TRANSPEPTIDASE"/>
    <property type="match status" value="1"/>
</dbReference>
<dbReference type="InterPro" id="IPR005490">
    <property type="entry name" value="LD_TPept_cat_dom"/>
</dbReference>
<dbReference type="Pfam" id="PF03734">
    <property type="entry name" value="YkuD"/>
    <property type="match status" value="1"/>
</dbReference>
<evidence type="ECO:0000256" key="1">
    <source>
        <dbReference type="ARBA" id="ARBA00004752"/>
    </source>
</evidence>
<feature type="active site" description="Proton donor/acceptor" evidence="6">
    <location>
        <position position="446"/>
    </location>
</feature>
<dbReference type="Gene3D" id="2.40.440.10">
    <property type="entry name" value="L,D-transpeptidase catalytic domain-like"/>
    <property type="match status" value="1"/>
</dbReference>
<dbReference type="PANTHER" id="PTHR30582:SF2">
    <property type="entry name" value="L,D-TRANSPEPTIDASE YCIB-RELATED"/>
    <property type="match status" value="1"/>
</dbReference>
<accession>A0ABY0VA22</accession>
<protein>
    <submittedName>
        <fullName evidence="8">Peptidoglycan binding domain-containing protein</fullName>
    </submittedName>
</protein>
<dbReference type="PROSITE" id="PS52029">
    <property type="entry name" value="LD_TPASE"/>
    <property type="match status" value="1"/>
</dbReference>
<sequence length="490" mass="51696">MTIGKLSAKASWALIALLGALLVAVIGVGAYAAYFADRALPRTTVAGQSVSGQNRDEIAQGLQERASHASINVTVDGTLTSATLEEAGITIDTDATLDDVFAPNGSILSRISSLFTSRDVQVVTSRDDAAAQALTQKVSASVDQPVREGSIQFNEDGGTFSVIEAQEGRSVDLEQLASACDEAARTLTTQDIDLPMIAVSPTVTTQIAQQLADKANTMLEIPVSITDGIHTYSPDARERSTWIALPDLNAAGGAGGKGAAANTGALDVTWNEKPVRAWVESTALSTNEEPTKGVKNVNSRGDVVAVADPGKSGWTVNNAGEVADELLAALKDGTAYEGDFDYDQTEPEFTTREIADGAGDKVYQAAPGEKWIDVDLSNASVTAYEGATVVQGPIPMVPGKPGWETVTGTFRIYLKHQDQMMGCSPGYDYCTYTPWVSYFHGDYALHGAPSRSSFGWSGEGGSHGCVNMPVDGAQWIYNWAPVGTVVVSHY</sequence>
<reference evidence="8 9" key="1">
    <citation type="submission" date="2016-10" db="EMBL/GenBank/DDBJ databases">
        <authorList>
            <person name="Varghese N."/>
            <person name="Submissions S."/>
        </authorList>
    </citation>
    <scope>NUCLEOTIDE SEQUENCE [LARGE SCALE GENOMIC DNA]</scope>
    <source>
        <strain evidence="8 9">DSM 9169</strain>
    </source>
</reference>
<keyword evidence="3 6" id="KW-0133">Cell shape</keyword>
<evidence type="ECO:0000313" key="8">
    <source>
        <dbReference type="EMBL" id="SDU02347.1"/>
    </source>
</evidence>
<name>A0ABY0VA22_9ACTO</name>
<evidence type="ECO:0000256" key="2">
    <source>
        <dbReference type="ARBA" id="ARBA00022679"/>
    </source>
</evidence>
<evidence type="ECO:0000256" key="6">
    <source>
        <dbReference type="PROSITE-ProRule" id="PRU01373"/>
    </source>
</evidence>
<comment type="pathway">
    <text evidence="1 6">Cell wall biogenesis; peptidoglycan biosynthesis.</text>
</comment>